<keyword evidence="3" id="KW-0808">Transferase</keyword>
<gene>
    <name evidence="3" type="ORF">G3446_13240</name>
</gene>
<reference evidence="3 4" key="1">
    <citation type="submission" date="2020-02" db="EMBL/GenBank/DDBJ databases">
        <title>Genome sequences of Thiorhodococcus mannitoliphagus and Thiorhodococcus minor, purple sulfur photosynthetic bacteria in the gammaproteobacterial family, Chromatiaceae.</title>
        <authorList>
            <person name="Aviles F.A."/>
            <person name="Meyer T.E."/>
            <person name="Kyndt J.A."/>
        </authorList>
    </citation>
    <scope>NUCLEOTIDE SEQUENCE [LARGE SCALE GENOMIC DNA]</scope>
    <source>
        <strain evidence="3 4">DSM 11518</strain>
    </source>
</reference>
<dbReference type="RefSeq" id="WP_164453310.1">
    <property type="nucleotide sequence ID" value="NZ_JAAIJQ010000036.1"/>
</dbReference>
<dbReference type="AlphaFoldDB" id="A0A6M0K1R0"/>
<organism evidence="3 4">
    <name type="scientific">Thiorhodococcus minor</name>
    <dbReference type="NCBI Taxonomy" id="57489"/>
    <lineage>
        <taxon>Bacteria</taxon>
        <taxon>Pseudomonadati</taxon>
        <taxon>Pseudomonadota</taxon>
        <taxon>Gammaproteobacteria</taxon>
        <taxon>Chromatiales</taxon>
        <taxon>Chromatiaceae</taxon>
        <taxon>Thiorhodococcus</taxon>
    </lineage>
</organism>
<evidence type="ECO:0000259" key="2">
    <source>
        <dbReference type="Pfam" id="PF08241"/>
    </source>
</evidence>
<accession>A0A6M0K1R0</accession>
<feature type="compositionally biased region" description="Acidic residues" evidence="1">
    <location>
        <begin position="1"/>
        <end position="10"/>
    </location>
</feature>
<evidence type="ECO:0000313" key="4">
    <source>
        <dbReference type="Proteomes" id="UP000483379"/>
    </source>
</evidence>
<dbReference type="Proteomes" id="UP000483379">
    <property type="component" value="Unassembled WGS sequence"/>
</dbReference>
<keyword evidence="4" id="KW-1185">Reference proteome</keyword>
<dbReference type="InterPro" id="IPR013216">
    <property type="entry name" value="Methyltransf_11"/>
</dbReference>
<dbReference type="Gene3D" id="3.40.50.150">
    <property type="entry name" value="Vaccinia Virus protein VP39"/>
    <property type="match status" value="1"/>
</dbReference>
<feature type="domain" description="Methyltransferase type 11" evidence="2">
    <location>
        <begin position="137"/>
        <end position="177"/>
    </location>
</feature>
<name>A0A6M0K1R0_9GAMM</name>
<dbReference type="Pfam" id="PF08241">
    <property type="entry name" value="Methyltransf_11"/>
    <property type="match status" value="1"/>
</dbReference>
<keyword evidence="3" id="KW-0489">Methyltransferase</keyword>
<evidence type="ECO:0000313" key="3">
    <source>
        <dbReference type="EMBL" id="NEV62843.1"/>
    </source>
</evidence>
<dbReference type="SUPFAM" id="SSF53335">
    <property type="entry name" value="S-adenosyl-L-methionine-dependent methyltransferases"/>
    <property type="match status" value="1"/>
</dbReference>
<dbReference type="GO" id="GO:0032259">
    <property type="term" value="P:methylation"/>
    <property type="evidence" value="ECO:0007669"/>
    <property type="project" value="UniProtKB-KW"/>
</dbReference>
<evidence type="ECO:0000256" key="1">
    <source>
        <dbReference type="SAM" id="MobiDB-lite"/>
    </source>
</evidence>
<dbReference type="InterPro" id="IPR029063">
    <property type="entry name" value="SAM-dependent_MTases_sf"/>
</dbReference>
<dbReference type="EMBL" id="JAAIJQ010000036">
    <property type="protein sequence ID" value="NEV62843.1"/>
    <property type="molecule type" value="Genomic_DNA"/>
</dbReference>
<proteinExistence type="predicted"/>
<comment type="caution">
    <text evidence="3">The sequence shown here is derived from an EMBL/GenBank/DDBJ whole genome shotgun (WGS) entry which is preliminary data.</text>
</comment>
<dbReference type="GO" id="GO:0008757">
    <property type="term" value="F:S-adenosylmethionine-dependent methyltransferase activity"/>
    <property type="evidence" value="ECO:0007669"/>
    <property type="project" value="InterPro"/>
</dbReference>
<feature type="region of interest" description="Disordered" evidence="1">
    <location>
        <begin position="1"/>
        <end position="27"/>
    </location>
</feature>
<sequence length="250" mass="28071">MATVCEENEHEGDPGPRPPRRGRGDRSIGDAHEVTATVYGSEIIADSSPLGLDSFGAVHRGLAAVQDVIEYFKFRSRFRDTTEEFRCLLRHFVDKGANRRCLRLVFDDDRQPEIGSNWLTLSLDGVEREAREAGRVTLSLDDNSFDAVFCIGIGRVSRPDSLVAEVRRVLRRSGEVWVHTPLCGPYAPPSQPHHAEYMRYTPDGLRILFESFDEIFASIYLPEGNSLRPCSFFYGLKPAELSPDSADLTH</sequence>
<protein>
    <submittedName>
        <fullName evidence="3">Class I SAM-dependent methyltransferase</fullName>
    </submittedName>
</protein>